<keyword evidence="1" id="KW-0238">DNA-binding</keyword>
<feature type="transmembrane region" description="Helical" evidence="2">
    <location>
        <begin position="222"/>
        <end position="243"/>
    </location>
</feature>
<dbReference type="RefSeq" id="WP_249247091.1">
    <property type="nucleotide sequence ID" value="NZ_JAKIKT010000001.1"/>
</dbReference>
<gene>
    <name evidence="4" type="ORF">L2725_00655</name>
</gene>
<dbReference type="SMART" id="SM00530">
    <property type="entry name" value="HTH_XRE"/>
    <property type="match status" value="1"/>
</dbReference>
<dbReference type="CDD" id="cd00093">
    <property type="entry name" value="HTH_XRE"/>
    <property type="match status" value="1"/>
</dbReference>
<dbReference type="PROSITE" id="PS50943">
    <property type="entry name" value="HTH_CROC1"/>
    <property type="match status" value="1"/>
</dbReference>
<accession>A0ABT0N1J0</accession>
<feature type="transmembrane region" description="Helical" evidence="2">
    <location>
        <begin position="275"/>
        <end position="293"/>
    </location>
</feature>
<dbReference type="Proteomes" id="UP001202831">
    <property type="component" value="Unassembled WGS sequence"/>
</dbReference>
<evidence type="ECO:0000313" key="5">
    <source>
        <dbReference type="Proteomes" id="UP001202831"/>
    </source>
</evidence>
<reference evidence="4 5" key="1">
    <citation type="submission" date="2022-01" db="EMBL/GenBank/DDBJ databases">
        <title>Whole genome-based taxonomy of the Shewanellaceae.</title>
        <authorList>
            <person name="Martin-Rodriguez A.J."/>
        </authorList>
    </citation>
    <scope>NUCLEOTIDE SEQUENCE [LARGE SCALE GENOMIC DNA]</scope>
    <source>
        <strain evidence="4 5">DSM 21332</strain>
    </source>
</reference>
<keyword evidence="5" id="KW-1185">Reference proteome</keyword>
<organism evidence="4 5">
    <name type="scientific">Shewanella corallii</name>
    <dbReference type="NCBI Taxonomy" id="560080"/>
    <lineage>
        <taxon>Bacteria</taxon>
        <taxon>Pseudomonadati</taxon>
        <taxon>Pseudomonadota</taxon>
        <taxon>Gammaproteobacteria</taxon>
        <taxon>Alteromonadales</taxon>
        <taxon>Shewanellaceae</taxon>
        <taxon>Shewanella</taxon>
    </lineage>
</organism>
<proteinExistence type="predicted"/>
<feature type="transmembrane region" description="Helical" evidence="2">
    <location>
        <begin position="197"/>
        <end position="216"/>
    </location>
</feature>
<dbReference type="InterPro" id="IPR001387">
    <property type="entry name" value="Cro/C1-type_HTH"/>
</dbReference>
<comment type="caution">
    <text evidence="4">The sequence shown here is derived from an EMBL/GenBank/DDBJ whole genome shotgun (WGS) entry which is preliminary data.</text>
</comment>
<dbReference type="InterPro" id="IPR010982">
    <property type="entry name" value="Lambda_DNA-bd_dom_sf"/>
</dbReference>
<sequence length="327" mass="36293">MILADKIVKLRKQAGWSQEELADKVGVSRQSVSKWESANSIPDLNKIILLSNIFGVSVDYLVNDNAEHLDAGSMSDAPEVMQVSIEEANQYLQHKMAAAELTIKGVLLCVCSVIPLIFFLALAANERLGITNNIAIACGIIGILVMVSWGVSYLIRISQFESATTSIDDEPFELSYGVHSAFQQKLESFSPTYYRRLSIGIFLFISSFLPLMLSAVFNQGHIISLMMLIVLILMIALGLYLVIPASAKFDAFTVILTDKMVNTAKARRARQAKKLAGFYWPLVVAIFLGWSLWTMDWGITWIIWPVSAVLFAALIGLMELLHKDEPL</sequence>
<dbReference type="PANTHER" id="PTHR46558:SF11">
    <property type="entry name" value="HTH-TYPE TRANSCRIPTIONAL REGULATOR XRE"/>
    <property type="match status" value="1"/>
</dbReference>
<dbReference type="SUPFAM" id="SSF47413">
    <property type="entry name" value="lambda repressor-like DNA-binding domains"/>
    <property type="match status" value="1"/>
</dbReference>
<dbReference type="PANTHER" id="PTHR46558">
    <property type="entry name" value="TRACRIPTIONAL REGULATORY PROTEIN-RELATED-RELATED"/>
    <property type="match status" value="1"/>
</dbReference>
<dbReference type="Pfam" id="PF01381">
    <property type="entry name" value="HTH_3"/>
    <property type="match status" value="1"/>
</dbReference>
<dbReference type="Gene3D" id="1.10.260.40">
    <property type="entry name" value="lambda repressor-like DNA-binding domains"/>
    <property type="match status" value="1"/>
</dbReference>
<evidence type="ECO:0000313" key="4">
    <source>
        <dbReference type="EMBL" id="MCL2912303.1"/>
    </source>
</evidence>
<feature type="domain" description="HTH cro/C1-type" evidence="3">
    <location>
        <begin position="7"/>
        <end position="61"/>
    </location>
</feature>
<name>A0ABT0N1J0_9GAMM</name>
<keyword evidence="2" id="KW-1133">Transmembrane helix</keyword>
<keyword evidence="2" id="KW-0812">Transmembrane</keyword>
<feature type="transmembrane region" description="Helical" evidence="2">
    <location>
        <begin position="101"/>
        <end position="122"/>
    </location>
</feature>
<dbReference type="EMBL" id="JAKIKT010000001">
    <property type="protein sequence ID" value="MCL2912303.1"/>
    <property type="molecule type" value="Genomic_DNA"/>
</dbReference>
<feature type="transmembrane region" description="Helical" evidence="2">
    <location>
        <begin position="134"/>
        <end position="155"/>
    </location>
</feature>
<feature type="transmembrane region" description="Helical" evidence="2">
    <location>
        <begin position="299"/>
        <end position="321"/>
    </location>
</feature>
<protein>
    <submittedName>
        <fullName evidence="4">Helix-turn-helix domain-containing protein</fullName>
    </submittedName>
</protein>
<evidence type="ECO:0000259" key="3">
    <source>
        <dbReference type="PROSITE" id="PS50943"/>
    </source>
</evidence>
<evidence type="ECO:0000256" key="1">
    <source>
        <dbReference type="ARBA" id="ARBA00023125"/>
    </source>
</evidence>
<evidence type="ECO:0000256" key="2">
    <source>
        <dbReference type="SAM" id="Phobius"/>
    </source>
</evidence>
<keyword evidence="2" id="KW-0472">Membrane</keyword>